<dbReference type="EMBL" id="JAQLGM010000001">
    <property type="protein sequence ID" value="MDB1998610.1"/>
    <property type="molecule type" value="Genomic_DNA"/>
</dbReference>
<dbReference type="AlphaFoldDB" id="A0AAW6AP67"/>
<reference evidence="1" key="1">
    <citation type="submission" date="2023-01" db="EMBL/GenBank/DDBJ databases">
        <title>Human gut microbiome strain richness.</title>
        <authorList>
            <person name="Chen-Liaw A."/>
        </authorList>
    </citation>
    <scope>NUCLEOTIDE SEQUENCE</scope>
    <source>
        <strain evidence="1">B1_m1001713B170214d0_201011</strain>
    </source>
</reference>
<sequence>MNVLKITSTPIKLSMTSQRARLEAQLPTPHVNMEQTPGSIQMHSQNIKVNIDTYEQRQSLGRRTSQDFLAYQADKGKAAAQEATARYVQVGNQMAQIQKGANIPDIIYMQMTSQMQSRTNLEAVPLPPPDISWKPGKLDMDYTPSSIEFEADIKNAMTNYVPGELSINVEQYPKVEIEYMGEPMYVPPSAAPGYERER</sequence>
<name>A0AAW6AP67_CLOSY</name>
<protein>
    <submittedName>
        <fullName evidence="1">DUF6470 family protein</fullName>
    </submittedName>
</protein>
<proteinExistence type="predicted"/>
<gene>
    <name evidence="1" type="ORF">PM006_00100</name>
</gene>
<dbReference type="InterPro" id="IPR045527">
    <property type="entry name" value="DUF6470"/>
</dbReference>
<accession>A0AAW6AP67</accession>
<evidence type="ECO:0000313" key="1">
    <source>
        <dbReference type="EMBL" id="MDB1998610.1"/>
    </source>
</evidence>
<organism evidence="1 2">
    <name type="scientific">Clostridium symbiosum</name>
    <name type="common">Bacteroides symbiosus</name>
    <dbReference type="NCBI Taxonomy" id="1512"/>
    <lineage>
        <taxon>Bacteria</taxon>
        <taxon>Bacillati</taxon>
        <taxon>Bacillota</taxon>
        <taxon>Clostridia</taxon>
        <taxon>Lachnospirales</taxon>
        <taxon>Lachnospiraceae</taxon>
        <taxon>Otoolea</taxon>
    </lineage>
</organism>
<dbReference type="Proteomes" id="UP001300871">
    <property type="component" value="Unassembled WGS sequence"/>
</dbReference>
<comment type="caution">
    <text evidence="1">The sequence shown here is derived from an EMBL/GenBank/DDBJ whole genome shotgun (WGS) entry which is preliminary data.</text>
</comment>
<evidence type="ECO:0000313" key="2">
    <source>
        <dbReference type="Proteomes" id="UP001300871"/>
    </source>
</evidence>
<dbReference type="Pfam" id="PF20074">
    <property type="entry name" value="DUF6470"/>
    <property type="match status" value="1"/>
</dbReference>